<evidence type="ECO:0000313" key="3">
    <source>
        <dbReference type="EMBL" id="ROV96040.1"/>
    </source>
</evidence>
<dbReference type="EMBL" id="LKEB01000069">
    <property type="protein sequence ID" value="ROV96040.1"/>
    <property type="molecule type" value="Genomic_DNA"/>
</dbReference>
<dbReference type="AlphaFoldDB" id="A0A423VYE3"/>
<accession>A0A423VYE3</accession>
<proteinExistence type="predicted"/>
<comment type="caution">
    <text evidence="3">The sequence shown here is derived from an EMBL/GenBank/DDBJ whole genome shotgun (WGS) entry which is preliminary data.</text>
</comment>
<feature type="domain" description="F-box" evidence="2">
    <location>
        <begin position="20"/>
        <end position="85"/>
    </location>
</feature>
<evidence type="ECO:0000259" key="2">
    <source>
        <dbReference type="Pfam" id="PF12937"/>
    </source>
</evidence>
<dbReference type="OrthoDB" id="5296720at2759"/>
<keyword evidence="4" id="KW-1185">Reference proteome</keyword>
<dbReference type="Pfam" id="PF12937">
    <property type="entry name" value="F-box-like"/>
    <property type="match status" value="1"/>
</dbReference>
<dbReference type="STRING" id="1230097.A0A423VYE3"/>
<dbReference type="InParanoid" id="A0A423VYE3"/>
<dbReference type="InterPro" id="IPR001810">
    <property type="entry name" value="F-box_dom"/>
</dbReference>
<feature type="compositionally biased region" description="Low complexity" evidence="1">
    <location>
        <begin position="234"/>
        <end position="243"/>
    </location>
</feature>
<organism evidence="3 4">
    <name type="scientific">Cytospora leucostoma</name>
    <dbReference type="NCBI Taxonomy" id="1230097"/>
    <lineage>
        <taxon>Eukaryota</taxon>
        <taxon>Fungi</taxon>
        <taxon>Dikarya</taxon>
        <taxon>Ascomycota</taxon>
        <taxon>Pezizomycotina</taxon>
        <taxon>Sordariomycetes</taxon>
        <taxon>Sordariomycetidae</taxon>
        <taxon>Diaporthales</taxon>
        <taxon>Cytosporaceae</taxon>
        <taxon>Cytospora</taxon>
    </lineage>
</organism>
<dbReference type="Gene3D" id="1.20.1280.50">
    <property type="match status" value="1"/>
</dbReference>
<dbReference type="Proteomes" id="UP000285146">
    <property type="component" value="Unassembled WGS sequence"/>
</dbReference>
<evidence type="ECO:0000313" key="4">
    <source>
        <dbReference type="Proteomes" id="UP000285146"/>
    </source>
</evidence>
<protein>
    <recommendedName>
        <fullName evidence="2">F-box domain-containing protein</fullName>
    </recommendedName>
</protein>
<evidence type="ECO:0000256" key="1">
    <source>
        <dbReference type="SAM" id="MobiDB-lite"/>
    </source>
</evidence>
<reference evidence="3 4" key="1">
    <citation type="submission" date="2015-09" db="EMBL/GenBank/DDBJ databases">
        <title>Host preference determinants of Valsa canker pathogens revealed by comparative genomics.</title>
        <authorList>
            <person name="Yin Z."/>
            <person name="Huang L."/>
        </authorList>
    </citation>
    <scope>NUCLEOTIDE SEQUENCE [LARGE SCALE GENOMIC DNA]</scope>
    <source>
        <strain evidence="3 4">SXYLt</strain>
    </source>
</reference>
<feature type="region of interest" description="Disordered" evidence="1">
    <location>
        <begin position="234"/>
        <end position="271"/>
    </location>
</feature>
<sequence length="538" mass="60044">MQHGAIGAGAGAGAMAMATISSLPTEMLAHIFSFLDAPAPSDLRLHDQPKAHMFKNPNISSQNLKNLSLVSHQWRATVLPLLFRHAVLYLDNLDLARIEQARTESDAIPLLPFVRANHLKPYIHTLTLVVAKSTRGRPVDGAVTLHPPGEGSGHYPHSVETTGPLSLAGGEKDVAYYEDSNWLWDLLFDVVDPLRFTIVVSPRMLASLLARMLFLGDEWSFSQSHHLLSLSRTDRTPTTLSTTQVEPQQKRHTVESEDAVSSTIPASASTASPPRRVQCSLFTIRAWDALLLNEGSSTRVYKTYEYFHKRPPSVLGALLGAEEFPNDEPLIPPSVRELSYVAIFPLSTHFNTLVQNLPRIDRLFVQLVPRNDILNDRREMEHLDMDDLWAERNTSYMKIMPKLFDSSASSAGNWSHLREFESGDSADRESWDMAVEYVHEFSADWRVEREGVFVKRQSGSEEDADVAEANGGSHHPMMLPLFYGHHDANHLEAGVLGEGDDEQPGPIFFRGALRRFAFAGVARLPLSSVWLYLQSTNP</sequence>
<gene>
    <name evidence="3" type="ORF">VPNG_09136</name>
</gene>
<feature type="compositionally biased region" description="Low complexity" evidence="1">
    <location>
        <begin position="261"/>
        <end position="271"/>
    </location>
</feature>
<name>A0A423VYE3_9PEZI</name>